<evidence type="ECO:0000313" key="3">
    <source>
        <dbReference type="Proteomes" id="UP000292373"/>
    </source>
</evidence>
<dbReference type="Pfam" id="PF12728">
    <property type="entry name" value="HTH_17"/>
    <property type="match status" value="1"/>
</dbReference>
<dbReference type="RefSeq" id="WP_131169562.1">
    <property type="nucleotide sequence ID" value="NZ_SDMQ01000015.1"/>
</dbReference>
<accession>A0A4V2JS83</accession>
<dbReference type="EMBL" id="SDMQ01000015">
    <property type="protein sequence ID" value="TBT82991.1"/>
    <property type="molecule type" value="Genomic_DNA"/>
</dbReference>
<sequence>MATTLASPERSRVIATEREVSQARDVLAQLEGPQGTLVVERVGEAASTMPPEVGRILQQVLDAMARGGTITVTSVPKELTPAGAAEILGISRPTLMKLVKEGRIVSHRVGTHHRLKSEDVFAELKARRARERAAFAALLEAQGDDD</sequence>
<dbReference type="InterPro" id="IPR041657">
    <property type="entry name" value="HTH_17"/>
</dbReference>
<dbReference type="Proteomes" id="UP000292373">
    <property type="component" value="Unassembled WGS sequence"/>
</dbReference>
<dbReference type="AlphaFoldDB" id="A0A4V2JS83"/>
<evidence type="ECO:0000259" key="1">
    <source>
        <dbReference type="Pfam" id="PF12728"/>
    </source>
</evidence>
<organism evidence="2 3">
    <name type="scientific">Propioniciclava sinopodophylli</name>
    <dbReference type="NCBI Taxonomy" id="1837344"/>
    <lineage>
        <taxon>Bacteria</taxon>
        <taxon>Bacillati</taxon>
        <taxon>Actinomycetota</taxon>
        <taxon>Actinomycetes</taxon>
        <taxon>Propionibacteriales</taxon>
        <taxon>Propionibacteriaceae</taxon>
        <taxon>Propioniciclava</taxon>
    </lineage>
</organism>
<name>A0A4V2JS83_9ACTN</name>
<dbReference type="NCBIfam" id="TIGR01764">
    <property type="entry name" value="excise"/>
    <property type="match status" value="1"/>
</dbReference>
<keyword evidence="2" id="KW-0238">DNA-binding</keyword>
<feature type="domain" description="Helix-turn-helix" evidence="1">
    <location>
        <begin position="79"/>
        <end position="122"/>
    </location>
</feature>
<keyword evidence="3" id="KW-1185">Reference proteome</keyword>
<evidence type="ECO:0000313" key="2">
    <source>
        <dbReference type="EMBL" id="TBT82991.1"/>
    </source>
</evidence>
<dbReference type="GO" id="GO:0003677">
    <property type="term" value="F:DNA binding"/>
    <property type="evidence" value="ECO:0007669"/>
    <property type="project" value="UniProtKB-KW"/>
</dbReference>
<dbReference type="InterPro" id="IPR010093">
    <property type="entry name" value="SinI_DNA-bd"/>
</dbReference>
<reference evidence="2 3" key="1">
    <citation type="submission" date="2019-01" db="EMBL/GenBank/DDBJ databases">
        <title>Lactibacter flavus gen. nov., sp. nov., a novel bacterium of the family Propionibacteriaceae isolated from raw milk and dairy products.</title>
        <authorList>
            <person name="Huptas C."/>
            <person name="Wenning M."/>
            <person name="Breitenwieser F."/>
            <person name="Doll E."/>
            <person name="Von Neubeck M."/>
            <person name="Busse H.-J."/>
            <person name="Scherer S."/>
        </authorList>
    </citation>
    <scope>NUCLEOTIDE SEQUENCE [LARGE SCALE GENOMIC DNA]</scope>
    <source>
        <strain evidence="2 3">KCTC 33808</strain>
    </source>
</reference>
<protein>
    <submittedName>
        <fullName evidence="2">DNA-binding protein</fullName>
    </submittedName>
</protein>
<proteinExistence type="predicted"/>
<gene>
    <name evidence="2" type="ORF">ET989_12685</name>
</gene>
<dbReference type="OrthoDB" id="26212at2"/>
<comment type="caution">
    <text evidence="2">The sequence shown here is derived from an EMBL/GenBank/DDBJ whole genome shotgun (WGS) entry which is preliminary data.</text>
</comment>